<organism evidence="3 4">
    <name type="scientific">Saccharothrix ecbatanensis</name>
    <dbReference type="NCBI Taxonomy" id="1105145"/>
    <lineage>
        <taxon>Bacteria</taxon>
        <taxon>Bacillati</taxon>
        <taxon>Actinomycetota</taxon>
        <taxon>Actinomycetes</taxon>
        <taxon>Pseudonocardiales</taxon>
        <taxon>Pseudonocardiaceae</taxon>
        <taxon>Saccharothrix</taxon>
    </lineage>
</organism>
<evidence type="ECO:0000256" key="2">
    <source>
        <dbReference type="SAM" id="Phobius"/>
    </source>
</evidence>
<keyword evidence="2" id="KW-1133">Transmembrane helix</keyword>
<reference evidence="3 4" key="1">
    <citation type="submission" date="2020-08" db="EMBL/GenBank/DDBJ databases">
        <title>Sequencing the genomes of 1000 actinobacteria strains.</title>
        <authorList>
            <person name="Klenk H.-P."/>
        </authorList>
    </citation>
    <scope>NUCLEOTIDE SEQUENCE [LARGE SCALE GENOMIC DNA]</scope>
    <source>
        <strain evidence="3 4">DSM 45486</strain>
    </source>
</reference>
<evidence type="ECO:0000313" key="3">
    <source>
        <dbReference type="EMBL" id="MBB5808622.1"/>
    </source>
</evidence>
<protein>
    <submittedName>
        <fullName evidence="3">Uncharacterized protein</fullName>
    </submittedName>
</protein>
<comment type="caution">
    <text evidence="3">The sequence shown here is derived from an EMBL/GenBank/DDBJ whole genome shotgun (WGS) entry which is preliminary data.</text>
</comment>
<gene>
    <name evidence="3" type="ORF">F4560_008390</name>
</gene>
<proteinExistence type="predicted"/>
<feature type="transmembrane region" description="Helical" evidence="2">
    <location>
        <begin position="35"/>
        <end position="58"/>
    </location>
</feature>
<dbReference type="RefSeq" id="WP_184928505.1">
    <property type="nucleotide sequence ID" value="NZ_JACHMO010000001.1"/>
</dbReference>
<sequence length="189" mass="19897">MRDRVELAVPGAVVGAVGGLIAGGLSAVVGHPFGWAVTTALAMAVPLGLLGGGYGLLAGSGRFRLGVFAPAALYWLIGFPLARLVAESSTGFLLGGGFTPPADVLGFLAYQGIVSFGWAIGFLWLHERIAPHWLDHVRSRNALAQQWYERYVTHARVLRDASARARRRRGTVVESPAAKSPAAKSPAAK</sequence>
<keyword evidence="4" id="KW-1185">Reference proteome</keyword>
<evidence type="ECO:0000256" key="1">
    <source>
        <dbReference type="SAM" id="MobiDB-lite"/>
    </source>
</evidence>
<dbReference type="EMBL" id="JACHMO010000001">
    <property type="protein sequence ID" value="MBB5808622.1"/>
    <property type="molecule type" value="Genomic_DNA"/>
</dbReference>
<feature type="transmembrane region" description="Helical" evidence="2">
    <location>
        <begin position="7"/>
        <end position="29"/>
    </location>
</feature>
<keyword evidence="2" id="KW-0472">Membrane</keyword>
<keyword evidence="2" id="KW-0812">Transmembrane</keyword>
<name>A0A7W9HU97_9PSEU</name>
<feature type="region of interest" description="Disordered" evidence="1">
    <location>
        <begin position="168"/>
        <end position="189"/>
    </location>
</feature>
<evidence type="ECO:0000313" key="4">
    <source>
        <dbReference type="Proteomes" id="UP000552097"/>
    </source>
</evidence>
<feature type="compositionally biased region" description="Low complexity" evidence="1">
    <location>
        <begin position="175"/>
        <end position="189"/>
    </location>
</feature>
<feature type="transmembrane region" description="Helical" evidence="2">
    <location>
        <begin position="105"/>
        <end position="125"/>
    </location>
</feature>
<accession>A0A7W9HU97</accession>
<dbReference type="AlphaFoldDB" id="A0A7W9HU97"/>
<dbReference type="Proteomes" id="UP000552097">
    <property type="component" value="Unassembled WGS sequence"/>
</dbReference>
<feature type="transmembrane region" description="Helical" evidence="2">
    <location>
        <begin position="65"/>
        <end position="85"/>
    </location>
</feature>